<evidence type="ECO:0000313" key="2">
    <source>
        <dbReference type="Proteomes" id="UP000610966"/>
    </source>
</evidence>
<keyword evidence="2" id="KW-1185">Reference proteome</keyword>
<gene>
    <name evidence="1" type="ORF">Mth01_17160</name>
</gene>
<dbReference type="AlphaFoldDB" id="A0A8J3RBG4"/>
<reference evidence="1" key="1">
    <citation type="submission" date="2021-01" db="EMBL/GenBank/DDBJ databases">
        <title>Whole genome shotgun sequence of Sphaerimonospora thailandensis NBRC 107569.</title>
        <authorList>
            <person name="Komaki H."/>
            <person name="Tamura T."/>
        </authorList>
    </citation>
    <scope>NUCLEOTIDE SEQUENCE</scope>
    <source>
        <strain evidence="1">NBRC 107569</strain>
    </source>
</reference>
<sequence length="65" mass="7190">MLPQIPLDDPRVLALAKARQQLAHDCAYCPSWEELTDEEREGSLPDARNYLESAINAGLIPPAES</sequence>
<name>A0A8J3RBG4_9ACTN</name>
<dbReference type="EMBL" id="BOOG01000014">
    <property type="protein sequence ID" value="GIH69463.1"/>
    <property type="molecule type" value="Genomic_DNA"/>
</dbReference>
<dbReference type="RefSeq" id="WP_204014054.1">
    <property type="nucleotide sequence ID" value="NZ_BOOG01000014.1"/>
</dbReference>
<organism evidence="1 2">
    <name type="scientific">Sphaerimonospora thailandensis</name>
    <dbReference type="NCBI Taxonomy" id="795644"/>
    <lineage>
        <taxon>Bacteria</taxon>
        <taxon>Bacillati</taxon>
        <taxon>Actinomycetota</taxon>
        <taxon>Actinomycetes</taxon>
        <taxon>Streptosporangiales</taxon>
        <taxon>Streptosporangiaceae</taxon>
        <taxon>Sphaerimonospora</taxon>
    </lineage>
</organism>
<protein>
    <submittedName>
        <fullName evidence="1">Uncharacterized protein</fullName>
    </submittedName>
</protein>
<evidence type="ECO:0000313" key="1">
    <source>
        <dbReference type="EMBL" id="GIH69463.1"/>
    </source>
</evidence>
<dbReference type="Proteomes" id="UP000610966">
    <property type="component" value="Unassembled WGS sequence"/>
</dbReference>
<comment type="caution">
    <text evidence="1">The sequence shown here is derived from an EMBL/GenBank/DDBJ whole genome shotgun (WGS) entry which is preliminary data.</text>
</comment>
<accession>A0A8J3RBG4</accession>
<proteinExistence type="predicted"/>